<name>A0A8H7PE12_9FUNG</name>
<dbReference type="InterPro" id="IPR018247">
    <property type="entry name" value="EF_Hand_1_Ca_BS"/>
</dbReference>
<reference evidence="4" key="1">
    <citation type="submission" date="2020-12" db="EMBL/GenBank/DDBJ databases">
        <title>Metabolic potential, ecology and presence of endohyphal bacteria is reflected in genomic diversity of Mucoromycotina.</title>
        <authorList>
            <person name="Muszewska A."/>
            <person name="Okrasinska A."/>
            <person name="Steczkiewicz K."/>
            <person name="Drgas O."/>
            <person name="Orlowska M."/>
            <person name="Perlinska-Lenart U."/>
            <person name="Aleksandrzak-Piekarczyk T."/>
            <person name="Szatraj K."/>
            <person name="Zielenkiewicz U."/>
            <person name="Pilsyk S."/>
            <person name="Malc E."/>
            <person name="Mieczkowski P."/>
            <person name="Kruszewska J.S."/>
            <person name="Biernat P."/>
            <person name="Pawlowska J."/>
        </authorList>
    </citation>
    <scope>NUCLEOTIDE SEQUENCE</scope>
    <source>
        <strain evidence="4">WA0000051536</strain>
    </source>
</reference>
<dbReference type="Pfam" id="PF13499">
    <property type="entry name" value="EF-hand_7"/>
    <property type="match status" value="1"/>
</dbReference>
<dbReference type="PROSITE" id="PS00018">
    <property type="entry name" value="EF_HAND_1"/>
    <property type="match status" value="3"/>
</dbReference>
<protein>
    <recommendedName>
        <fullName evidence="3">EF-hand domain-containing protein</fullName>
    </recommendedName>
</protein>
<dbReference type="InterPro" id="IPR050230">
    <property type="entry name" value="CALM/Myosin/TropC-like"/>
</dbReference>
<evidence type="ECO:0000313" key="5">
    <source>
        <dbReference type="Proteomes" id="UP000612746"/>
    </source>
</evidence>
<keyword evidence="2" id="KW-0106">Calcium</keyword>
<feature type="domain" description="EF-hand" evidence="3">
    <location>
        <begin position="16"/>
        <end position="51"/>
    </location>
</feature>
<dbReference type="PANTHER" id="PTHR23048:SF0">
    <property type="entry name" value="CALMODULIN LIKE 3"/>
    <property type="match status" value="1"/>
</dbReference>
<comment type="caution">
    <text evidence="4">The sequence shown here is derived from an EMBL/GenBank/DDBJ whole genome shotgun (WGS) entry which is preliminary data.</text>
</comment>
<dbReference type="InterPro" id="IPR002048">
    <property type="entry name" value="EF_hand_dom"/>
</dbReference>
<feature type="domain" description="EF-hand" evidence="3">
    <location>
        <begin position="124"/>
        <end position="159"/>
    </location>
</feature>
<sequence length="189" mass="21432">MTGPNIPHAQTSLNHEQVDELKSLFKSFDRNHDGIISRDELYSVLASMNMLPTNEQLDAMLPDGKPASFDVFCNIMSPTFIDQSSEKTADQELMEAFKAFDKDGNGYISASELKSMMRSLGDRVSDEDVQKIIADVDANGDGMVSYEEYLTMMRPNNNGQSVEIKRKKEKNRKSLLKVKGWFHKLKRET</sequence>
<dbReference type="Pfam" id="PF13405">
    <property type="entry name" value="EF-hand_6"/>
    <property type="match status" value="1"/>
</dbReference>
<dbReference type="Proteomes" id="UP000612746">
    <property type="component" value="Unassembled WGS sequence"/>
</dbReference>
<dbReference type="SUPFAM" id="SSF47473">
    <property type="entry name" value="EF-hand"/>
    <property type="match status" value="1"/>
</dbReference>
<proteinExistence type="predicted"/>
<gene>
    <name evidence="4" type="ORF">INT44_005554</name>
</gene>
<evidence type="ECO:0000256" key="1">
    <source>
        <dbReference type="ARBA" id="ARBA00022737"/>
    </source>
</evidence>
<dbReference type="Gene3D" id="1.10.238.10">
    <property type="entry name" value="EF-hand"/>
    <property type="match status" value="2"/>
</dbReference>
<dbReference type="EMBL" id="JAEPRA010000025">
    <property type="protein sequence ID" value="KAG2172183.1"/>
    <property type="molecule type" value="Genomic_DNA"/>
</dbReference>
<feature type="domain" description="EF-hand" evidence="3">
    <location>
        <begin position="88"/>
        <end position="123"/>
    </location>
</feature>
<evidence type="ECO:0000256" key="2">
    <source>
        <dbReference type="ARBA" id="ARBA00022837"/>
    </source>
</evidence>
<keyword evidence="1" id="KW-0677">Repeat</keyword>
<dbReference type="CDD" id="cd00051">
    <property type="entry name" value="EFh"/>
    <property type="match status" value="1"/>
</dbReference>
<accession>A0A8H7PE12</accession>
<organism evidence="4 5">
    <name type="scientific">Umbelopsis vinacea</name>
    <dbReference type="NCBI Taxonomy" id="44442"/>
    <lineage>
        <taxon>Eukaryota</taxon>
        <taxon>Fungi</taxon>
        <taxon>Fungi incertae sedis</taxon>
        <taxon>Mucoromycota</taxon>
        <taxon>Mucoromycotina</taxon>
        <taxon>Umbelopsidomycetes</taxon>
        <taxon>Umbelopsidales</taxon>
        <taxon>Umbelopsidaceae</taxon>
        <taxon>Umbelopsis</taxon>
    </lineage>
</organism>
<keyword evidence="5" id="KW-1185">Reference proteome</keyword>
<dbReference type="OrthoDB" id="26525at2759"/>
<dbReference type="AlphaFoldDB" id="A0A8H7PE12"/>
<dbReference type="FunFam" id="1.10.238.10:FF:000001">
    <property type="entry name" value="Calmodulin 1"/>
    <property type="match status" value="1"/>
</dbReference>
<dbReference type="InterPro" id="IPR011992">
    <property type="entry name" value="EF-hand-dom_pair"/>
</dbReference>
<evidence type="ECO:0000259" key="3">
    <source>
        <dbReference type="PROSITE" id="PS50222"/>
    </source>
</evidence>
<dbReference type="PANTHER" id="PTHR23048">
    <property type="entry name" value="MYOSIN LIGHT CHAIN 1, 3"/>
    <property type="match status" value="1"/>
</dbReference>
<dbReference type="SMART" id="SM00054">
    <property type="entry name" value="EFh"/>
    <property type="match status" value="3"/>
</dbReference>
<dbReference type="GO" id="GO:0005509">
    <property type="term" value="F:calcium ion binding"/>
    <property type="evidence" value="ECO:0007669"/>
    <property type="project" value="InterPro"/>
</dbReference>
<dbReference type="PROSITE" id="PS50222">
    <property type="entry name" value="EF_HAND_2"/>
    <property type="match status" value="3"/>
</dbReference>
<dbReference type="GO" id="GO:0016460">
    <property type="term" value="C:myosin II complex"/>
    <property type="evidence" value="ECO:0007669"/>
    <property type="project" value="TreeGrafter"/>
</dbReference>
<evidence type="ECO:0000313" key="4">
    <source>
        <dbReference type="EMBL" id="KAG2172183.1"/>
    </source>
</evidence>